<feature type="domain" description="Glycosyl transferase family 1" evidence="2">
    <location>
        <begin position="163"/>
        <end position="315"/>
    </location>
</feature>
<proteinExistence type="predicted"/>
<dbReference type="InterPro" id="IPR001296">
    <property type="entry name" value="Glyco_trans_1"/>
</dbReference>
<keyword evidence="1" id="KW-0472">Membrane</keyword>
<keyword evidence="1" id="KW-1133">Transmembrane helix</keyword>
<name>A0A1Z5ISC5_9LACO</name>
<protein>
    <submittedName>
        <fullName evidence="3">Glycosyltransferase group 1</fullName>
    </submittedName>
</protein>
<dbReference type="PANTHER" id="PTHR12526">
    <property type="entry name" value="GLYCOSYLTRANSFERASE"/>
    <property type="match status" value="1"/>
</dbReference>
<dbReference type="Gene3D" id="3.40.50.2000">
    <property type="entry name" value="Glycogen Phosphorylase B"/>
    <property type="match status" value="2"/>
</dbReference>
<evidence type="ECO:0000313" key="4">
    <source>
        <dbReference type="Proteomes" id="UP000198430"/>
    </source>
</evidence>
<dbReference type="Pfam" id="PF00534">
    <property type="entry name" value="Glycos_transf_1"/>
    <property type="match status" value="1"/>
</dbReference>
<evidence type="ECO:0000256" key="1">
    <source>
        <dbReference type="SAM" id="Phobius"/>
    </source>
</evidence>
<comment type="caution">
    <text evidence="3">The sequence shown here is derived from an EMBL/GenBank/DDBJ whole genome shotgun (WGS) entry which is preliminary data.</text>
</comment>
<feature type="transmembrane region" description="Helical" evidence="1">
    <location>
        <begin position="66"/>
        <end position="87"/>
    </location>
</feature>
<keyword evidence="4" id="KW-1185">Reference proteome</keyword>
<dbReference type="Proteomes" id="UP000198430">
    <property type="component" value="Unassembled WGS sequence"/>
</dbReference>
<evidence type="ECO:0000259" key="2">
    <source>
        <dbReference type="Pfam" id="PF00534"/>
    </source>
</evidence>
<dbReference type="EMBL" id="BCMH01000028">
    <property type="protein sequence ID" value="GAX04673.1"/>
    <property type="molecule type" value="Genomic_DNA"/>
</dbReference>
<reference evidence="3 4" key="1">
    <citation type="submission" date="2015-11" db="EMBL/GenBank/DDBJ databases">
        <title>Draft genome sequences of new species of the genus Lactobacillus isolated from orchardgrass silage.</title>
        <authorList>
            <person name="Tohno M."/>
            <person name="Tanizawa Y."/>
            <person name="Arita M."/>
        </authorList>
    </citation>
    <scope>NUCLEOTIDE SEQUENCE [LARGE SCALE GENOMIC DNA]</scope>
    <source>
        <strain evidence="3 4">IWT140</strain>
    </source>
</reference>
<sequence length="346" mass="39531">MPRLSGHGGTETVINYWTDFLGEKKHQIYDFKIIAPNGMDDSGWIHSRNFFKISHLMSPNRHIRHIQSLIVLIFSIFTISPDLVIVMNTTTLKVVYFLRNFFHLNFKISTWLHFSLKHGEGFDMKALVKADYHLCISQGIREQLADLNINDNVYVIGNPVDRKSKSIKLNPSIPRFIYVGRLMLNGQKNLIELLIACSGLIGDWKLDLYGTGPAAEISRIQSFLKKNNIESKVCFKGWLNNPWLTIESATALVLTSKFEGLPMVLLEACSYGLPVVSSDCPTGPGDIVKEDNGFLYSSGDTNQLRNILQLLIDQRASFETKKIKESINWFYTDQYFLRLNNDLNRF</sequence>
<gene>
    <name evidence="3" type="ORF">IWT140_02316</name>
</gene>
<dbReference type="CDD" id="cd03811">
    <property type="entry name" value="GT4_GT28_WabH-like"/>
    <property type="match status" value="1"/>
</dbReference>
<dbReference type="SUPFAM" id="SSF53756">
    <property type="entry name" value="UDP-Glycosyltransferase/glycogen phosphorylase"/>
    <property type="match status" value="1"/>
</dbReference>
<accession>A0A1Z5ISC5</accession>
<evidence type="ECO:0000313" key="3">
    <source>
        <dbReference type="EMBL" id="GAX04673.1"/>
    </source>
</evidence>
<dbReference type="PANTHER" id="PTHR12526:SF630">
    <property type="entry name" value="GLYCOSYLTRANSFERASE"/>
    <property type="match status" value="1"/>
</dbReference>
<dbReference type="AlphaFoldDB" id="A0A1Z5ISC5"/>
<keyword evidence="1" id="KW-0812">Transmembrane</keyword>
<organism evidence="3 4">
    <name type="scientific">Secundilactobacillus pentosiphilus</name>
    <dbReference type="NCBI Taxonomy" id="1714682"/>
    <lineage>
        <taxon>Bacteria</taxon>
        <taxon>Bacillati</taxon>
        <taxon>Bacillota</taxon>
        <taxon>Bacilli</taxon>
        <taxon>Lactobacillales</taxon>
        <taxon>Lactobacillaceae</taxon>
        <taxon>Secundilactobacillus</taxon>
    </lineage>
</organism>